<evidence type="ECO:0000256" key="8">
    <source>
        <dbReference type="ARBA" id="ARBA00022927"/>
    </source>
</evidence>
<dbReference type="GO" id="GO:0016887">
    <property type="term" value="F:ATP hydrolysis activity"/>
    <property type="evidence" value="ECO:0007669"/>
    <property type="project" value="InterPro"/>
</dbReference>
<dbReference type="Gene3D" id="3.10.330.10">
    <property type="match status" value="1"/>
</dbReference>
<dbReference type="GO" id="GO:0005778">
    <property type="term" value="C:peroxisomal membrane"/>
    <property type="evidence" value="ECO:0007669"/>
    <property type="project" value="TreeGrafter"/>
</dbReference>
<dbReference type="FunFam" id="3.40.50.300:FF:000149">
    <property type="entry name" value="Nuclear valosin-containing protein-like"/>
    <property type="match status" value="1"/>
</dbReference>
<dbReference type="GO" id="GO:0005829">
    <property type="term" value="C:cytosol"/>
    <property type="evidence" value="ECO:0007669"/>
    <property type="project" value="TreeGrafter"/>
</dbReference>
<evidence type="ECO:0000256" key="4">
    <source>
        <dbReference type="ARBA" id="ARBA00022593"/>
    </source>
</evidence>
<dbReference type="InterPro" id="IPR015342">
    <property type="entry name" value="PEX1-N_C-lobe"/>
</dbReference>
<dbReference type="SUPFAM" id="SSF52540">
    <property type="entry name" value="P-loop containing nucleoside triphosphate hydrolases"/>
    <property type="match status" value="2"/>
</dbReference>
<evidence type="ECO:0000256" key="10">
    <source>
        <dbReference type="ARBA" id="ARBA00032509"/>
    </source>
</evidence>
<evidence type="ECO:0000256" key="14">
    <source>
        <dbReference type="ARBA" id="ARBA00081751"/>
    </source>
</evidence>
<dbReference type="SMART" id="SM00382">
    <property type="entry name" value="AAA"/>
    <property type="match status" value="2"/>
</dbReference>
<feature type="region of interest" description="Disordered" evidence="15">
    <location>
        <begin position="132"/>
        <end position="166"/>
    </location>
</feature>
<dbReference type="CDD" id="cd19526">
    <property type="entry name" value="RecA-like_PEX1_r2"/>
    <property type="match status" value="1"/>
</dbReference>
<comment type="caution">
    <text evidence="17">The sequence shown here is derived from an EMBL/GenBank/DDBJ whole genome shotgun (WGS) entry which is preliminary data.</text>
</comment>
<evidence type="ECO:0000256" key="15">
    <source>
        <dbReference type="SAM" id="MobiDB-lite"/>
    </source>
</evidence>
<evidence type="ECO:0000256" key="2">
    <source>
        <dbReference type="ARBA" id="ARBA00006914"/>
    </source>
</evidence>
<sequence length="1108" mass="124746">MSLIGWNGNTTNDLKSIEIDSQYAKLLNIKKGTKITVELDLTHANNPQSIASSVEIEPLTTVDWELTEIHAQAIESTFLSQVRCVQKDHLLIIHAHPNSTSSSAITFKVIKIKTPTKEVDFAKIGNDTELHIIPKPHNNNLAETKQTNVPAENSPKRKNMNSKESNSRQLNIIKRSVVLKKGSGMCIYNRGPKLPMFENCEFVQIQVIEGPGTPSYSKKVTTKENQIGVPEGTFGNVIIARYIEESVEDNNNEFDLSVVKQESFFISPLLATSLGLDQTCGELLCVEPYSRRSVRLGIENCTINIRKLATSDENAPTLNEDSKIELKNGSLLGRKSLKNEKNKQIIEVLRTGLIEMYGEITPLTNGMRLPVIPKILPEGAILELHIKDSKANEIYRKRSLCTWTLLKLSDETNSNVDDADTKKNLANSISLKIGKDLLVPRSRIQQQQFPNTDIEVHGQDKKLDLLRNSLYDNVSTLLYGKSGSGKSAICKFLAQEFYDNGYYVKIVDFGKVGTMKGKFTDQDSEYLPYFYRDEDEEGEDENNATGSDVSEDKLTNNSKSKYFSDLFVKLIKQSVWHSPSLLILENLDFILTKEVEHGDSGDSHQLTELLIKTFENQLKSKKINILVTSKSKDSINQIIFQRHFVDEEINLEAPNKYQLVEILKSLIMKNFSKYSNDKLFNQLIDITSDLDGYLPVDLKNLIDRAFHNMISENMESLQYSNFVSAIEGYTPTSLRGVKLQKSTTNWEDIGGLIEVKRILLETLEWPTKYAPIFEKCSLRLRSGILLYGYPGCGKTMLASAISSQCGLNFISVKGPEILNKYIGASEQSIRELFERAQSAKPCILFFDEFDSIAPKRGHDSTGVTDRIVNQLLTQMDGAEGLEGVYVLAATSRPDLIDSALLRPGRLDKSVICDLPDYENRYDILKTVVQSNGFKLEKSGDELIEIAKLTSGYTGADLQAVVYNAYLKGVHKSLDETSNNLNNDNESNRNRDIDFKFKEKLSITDQRKYSNTEQVKKKIETIISNISREVNDQNTEVNVKENIVSNHKKVIYITLSQLQESLEETKRSISAKELEKLTNIYAQFESSKRPGEMKDGEGSKEVGVRSTLM</sequence>
<evidence type="ECO:0000313" key="18">
    <source>
        <dbReference type="Proteomes" id="UP001378960"/>
    </source>
</evidence>
<dbReference type="InterPro" id="IPR003593">
    <property type="entry name" value="AAA+_ATPase"/>
</dbReference>
<dbReference type="InterPro" id="IPR050168">
    <property type="entry name" value="AAA_ATPase_domain"/>
</dbReference>
<evidence type="ECO:0000256" key="1">
    <source>
        <dbReference type="ARBA" id="ARBA00004170"/>
    </source>
</evidence>
<comment type="similarity">
    <text evidence="2">Belongs to the AAA ATPase family.</text>
</comment>
<dbReference type="Proteomes" id="UP001378960">
    <property type="component" value="Unassembled WGS sequence"/>
</dbReference>
<dbReference type="InterPro" id="IPR041569">
    <property type="entry name" value="AAA_lid_3"/>
</dbReference>
<dbReference type="Gene3D" id="3.40.50.300">
    <property type="entry name" value="P-loop containing nucleotide triphosphate hydrolases"/>
    <property type="match status" value="2"/>
</dbReference>
<comment type="subcellular location">
    <subcellularLocation>
        <location evidence="1">Membrane</location>
        <topology evidence="1">Peripheral membrane protein</topology>
    </subcellularLocation>
</comment>
<dbReference type="GO" id="GO:0016558">
    <property type="term" value="P:protein import into peroxisome matrix"/>
    <property type="evidence" value="ECO:0007669"/>
    <property type="project" value="TreeGrafter"/>
</dbReference>
<feature type="region of interest" description="Disordered" evidence="15">
    <location>
        <begin position="1084"/>
        <end position="1108"/>
    </location>
</feature>
<keyword evidence="3" id="KW-0813">Transport</keyword>
<dbReference type="GO" id="GO:0005524">
    <property type="term" value="F:ATP binding"/>
    <property type="evidence" value="ECO:0007669"/>
    <property type="project" value="UniProtKB-KW"/>
</dbReference>
<evidence type="ECO:0000256" key="3">
    <source>
        <dbReference type="ARBA" id="ARBA00022448"/>
    </source>
</evidence>
<gene>
    <name evidence="17" type="ORF">DAPK24_039080</name>
</gene>
<evidence type="ECO:0000259" key="16">
    <source>
        <dbReference type="SMART" id="SM00382"/>
    </source>
</evidence>
<keyword evidence="9" id="KW-0472">Membrane</keyword>
<feature type="domain" description="AAA+ ATPase" evidence="16">
    <location>
        <begin position="472"/>
        <end position="715"/>
    </location>
</feature>
<feature type="domain" description="AAA+ ATPase" evidence="16">
    <location>
        <begin position="780"/>
        <end position="916"/>
    </location>
</feature>
<dbReference type="PANTHER" id="PTHR23077">
    <property type="entry name" value="AAA-FAMILY ATPASE"/>
    <property type="match status" value="1"/>
</dbReference>
<evidence type="ECO:0000256" key="5">
    <source>
        <dbReference type="ARBA" id="ARBA00022741"/>
    </source>
</evidence>
<keyword evidence="7" id="KW-0067">ATP-binding</keyword>
<comment type="function">
    <text evidence="13">Component of the PEX1-PEX6 AAA ATPase complex involved in peroxisome biosynthesis. The complex acts as a protein dislocase complex that mediates the ATP-dependent extraction of the PEX5 receptor from peroxisomal membranes, an essential step for PEX5 recycling. Specifically recognizes PEX5 monoubiquitinated at 'Cys-6', and pulls it out of the peroxisome lumen through the PEX2-PEX10-PEX12 retrotranslocation channel. Extraction by the PEX1-PEX6 AAA ATPase complex is accompanied by unfolding of the TPR repeats and release of bound cargo from PEX5.</text>
</comment>
<dbReference type="SUPFAM" id="SSF54585">
    <property type="entry name" value="Cdc48 domain 2-like"/>
    <property type="match status" value="1"/>
</dbReference>
<keyword evidence="6" id="KW-0378">Hydrolase</keyword>
<dbReference type="EMBL" id="BTGB01000005">
    <property type="protein sequence ID" value="GMM47333.1"/>
    <property type="molecule type" value="Genomic_DNA"/>
</dbReference>
<comment type="catalytic activity">
    <reaction evidence="12">
        <text>ATP + H2O = ADP + phosphate + H(+)</text>
        <dbReference type="Rhea" id="RHEA:13065"/>
        <dbReference type="ChEBI" id="CHEBI:15377"/>
        <dbReference type="ChEBI" id="CHEBI:15378"/>
        <dbReference type="ChEBI" id="CHEBI:30616"/>
        <dbReference type="ChEBI" id="CHEBI:43474"/>
        <dbReference type="ChEBI" id="CHEBI:456216"/>
    </reaction>
    <physiologicalReaction direction="left-to-right" evidence="12">
        <dbReference type="Rhea" id="RHEA:13066"/>
    </physiologicalReaction>
</comment>
<dbReference type="Pfam" id="PF00004">
    <property type="entry name" value="AAA"/>
    <property type="match status" value="2"/>
</dbReference>
<accession>A0AAV5R7Y0</accession>
<organism evidence="17 18">
    <name type="scientific">Pichia kluyveri</name>
    <name type="common">Yeast</name>
    <dbReference type="NCBI Taxonomy" id="36015"/>
    <lineage>
        <taxon>Eukaryota</taxon>
        <taxon>Fungi</taxon>
        <taxon>Dikarya</taxon>
        <taxon>Ascomycota</taxon>
        <taxon>Saccharomycotina</taxon>
        <taxon>Pichiomycetes</taxon>
        <taxon>Pichiales</taxon>
        <taxon>Pichiaceae</taxon>
        <taxon>Pichia</taxon>
    </lineage>
</organism>
<keyword evidence="8" id="KW-0653">Protein transport</keyword>
<dbReference type="Gene3D" id="1.10.8.60">
    <property type="match status" value="1"/>
</dbReference>
<dbReference type="Pfam" id="PF09262">
    <property type="entry name" value="PEX-1N"/>
    <property type="match status" value="1"/>
</dbReference>
<protein>
    <recommendedName>
        <fullName evidence="11">Peroxisomal ATPase PEX1</fullName>
    </recommendedName>
    <alternativeName>
        <fullName evidence="10">Peroxin-1</fullName>
    </alternativeName>
    <alternativeName>
        <fullName evidence="14">Peroxisome biosynthesis protein PAS1</fullName>
    </alternativeName>
</protein>
<keyword evidence="5" id="KW-0547">Nucleotide-binding</keyword>
<keyword evidence="18" id="KW-1185">Reference proteome</keyword>
<evidence type="ECO:0000256" key="6">
    <source>
        <dbReference type="ARBA" id="ARBA00022801"/>
    </source>
</evidence>
<dbReference type="AlphaFoldDB" id="A0AAV5R7Y0"/>
<dbReference type="InterPro" id="IPR003960">
    <property type="entry name" value="ATPase_AAA_CS"/>
</dbReference>
<evidence type="ECO:0000256" key="13">
    <source>
        <dbReference type="ARBA" id="ARBA00059626"/>
    </source>
</evidence>
<name>A0AAV5R7Y0_PICKL</name>
<evidence type="ECO:0000256" key="12">
    <source>
        <dbReference type="ARBA" id="ARBA00048778"/>
    </source>
</evidence>
<evidence type="ECO:0000256" key="7">
    <source>
        <dbReference type="ARBA" id="ARBA00022840"/>
    </source>
</evidence>
<dbReference type="PANTHER" id="PTHR23077:SF12">
    <property type="entry name" value="PEROXISOMAL ATPASE PEX1"/>
    <property type="match status" value="1"/>
</dbReference>
<dbReference type="InterPro" id="IPR029067">
    <property type="entry name" value="CDC48_domain_2-like_sf"/>
</dbReference>
<evidence type="ECO:0000313" key="17">
    <source>
        <dbReference type="EMBL" id="GMM47333.1"/>
    </source>
</evidence>
<dbReference type="InterPro" id="IPR027417">
    <property type="entry name" value="P-loop_NTPase"/>
</dbReference>
<reference evidence="17 18" key="1">
    <citation type="journal article" date="2023" name="Elife">
        <title>Identification of key yeast species and microbe-microbe interactions impacting larval growth of Drosophila in the wild.</title>
        <authorList>
            <person name="Mure A."/>
            <person name="Sugiura Y."/>
            <person name="Maeda R."/>
            <person name="Honda K."/>
            <person name="Sakurai N."/>
            <person name="Takahashi Y."/>
            <person name="Watada M."/>
            <person name="Katoh T."/>
            <person name="Gotoh A."/>
            <person name="Gotoh Y."/>
            <person name="Taniguchi I."/>
            <person name="Nakamura K."/>
            <person name="Hayashi T."/>
            <person name="Katayama T."/>
            <person name="Uemura T."/>
            <person name="Hattori Y."/>
        </authorList>
    </citation>
    <scope>NUCLEOTIDE SEQUENCE [LARGE SCALE GENOMIC DNA]</scope>
    <source>
        <strain evidence="17 18">PK-24</strain>
    </source>
</reference>
<dbReference type="InterPro" id="IPR003959">
    <property type="entry name" value="ATPase_AAA_core"/>
</dbReference>
<proteinExistence type="inferred from homology"/>
<dbReference type="PROSITE" id="PS00674">
    <property type="entry name" value="AAA"/>
    <property type="match status" value="1"/>
</dbReference>
<evidence type="ECO:0000256" key="11">
    <source>
        <dbReference type="ARBA" id="ARBA00034532"/>
    </source>
</evidence>
<keyword evidence="4" id="KW-0962">Peroxisome biogenesis</keyword>
<dbReference type="Pfam" id="PF17862">
    <property type="entry name" value="AAA_lid_3"/>
    <property type="match status" value="1"/>
</dbReference>
<evidence type="ECO:0000256" key="9">
    <source>
        <dbReference type="ARBA" id="ARBA00023136"/>
    </source>
</evidence>
<feature type="compositionally biased region" description="Polar residues" evidence="15">
    <location>
        <begin position="137"/>
        <end position="151"/>
    </location>
</feature>
<feature type="compositionally biased region" description="Basic and acidic residues" evidence="15">
    <location>
        <begin position="1085"/>
        <end position="1102"/>
    </location>
</feature>